<proteinExistence type="predicted"/>
<dbReference type="PANTHER" id="PTHR31900:SF34">
    <property type="entry name" value="EMB|CAB62440.1-RELATED"/>
    <property type="match status" value="1"/>
</dbReference>
<reference evidence="2" key="1">
    <citation type="submission" date="2023-03" db="EMBL/GenBank/DDBJ databases">
        <authorList>
            <person name="Julca I."/>
        </authorList>
    </citation>
    <scope>NUCLEOTIDE SEQUENCE</scope>
</reference>
<evidence type="ECO:0000259" key="1">
    <source>
        <dbReference type="PROSITE" id="PS50181"/>
    </source>
</evidence>
<sequence length="426" mass="48071">MESGSEDNSSRKLRKCCDGGEVSDGNCLIPVDRISFLPESVIRRILSFLPTKSAVATSFLSKRWSLRWTKLTCFDYKDLLWSSGSHNSDGEDENGDEEGSYSGNRGHGISKMDFVGFVNMVLLHQDAENTIDRFHLEIKNRSLRNSPIITWVSTAIIRNVRVLELDASSLVDDDDVDSDDAYDDYHEYEFHLPVALYTCGSLEVLKLKGAFLVKVPRVVSLPKLTVLELVSVRYQSDECIRRLISGSPMLQTLAVDRYHSDDGMTVCTISSPVLKRLRYFHESCENCDSPDDHDSKLKIDAPALEYLSLKDFLLEKVTLRGLTSLNEVVLEIPSHVNTVELVQAFVHVKYLTLCDFTVRNLSEATKKLSSSFDNVTKLVVRVQCCELSYLMNLIDLCATLKVLQIEKVQSFPIHNDCWKAPNGVPR</sequence>
<dbReference type="PANTHER" id="PTHR31900">
    <property type="entry name" value="F-BOX/RNI SUPERFAMILY PROTEIN-RELATED"/>
    <property type="match status" value="1"/>
</dbReference>
<protein>
    <submittedName>
        <fullName evidence="2">OLC1v1019426C1</fullName>
    </submittedName>
</protein>
<dbReference type="Pfam" id="PF24758">
    <property type="entry name" value="LRR_At5g56370"/>
    <property type="match status" value="1"/>
</dbReference>
<dbReference type="InterPro" id="IPR001810">
    <property type="entry name" value="F-box_dom"/>
</dbReference>
<dbReference type="InterPro" id="IPR036047">
    <property type="entry name" value="F-box-like_dom_sf"/>
</dbReference>
<feature type="domain" description="F-box" evidence="1">
    <location>
        <begin position="31"/>
        <end position="64"/>
    </location>
</feature>
<dbReference type="InterPro" id="IPR032675">
    <property type="entry name" value="LRR_dom_sf"/>
</dbReference>
<dbReference type="Pfam" id="PF00646">
    <property type="entry name" value="F-box"/>
    <property type="match status" value="1"/>
</dbReference>
<dbReference type="SUPFAM" id="SSF52047">
    <property type="entry name" value="RNI-like"/>
    <property type="match status" value="1"/>
</dbReference>
<name>A0AAV1EE22_OLDCO</name>
<dbReference type="Gene3D" id="3.80.10.10">
    <property type="entry name" value="Ribonuclease Inhibitor"/>
    <property type="match status" value="1"/>
</dbReference>
<dbReference type="PROSITE" id="PS50181">
    <property type="entry name" value="FBOX"/>
    <property type="match status" value="1"/>
</dbReference>
<evidence type="ECO:0000313" key="3">
    <source>
        <dbReference type="Proteomes" id="UP001161247"/>
    </source>
</evidence>
<dbReference type="CDD" id="cd22160">
    <property type="entry name" value="F-box_AtFBL13-like"/>
    <property type="match status" value="1"/>
</dbReference>
<dbReference type="AlphaFoldDB" id="A0AAV1EE22"/>
<keyword evidence="3" id="KW-1185">Reference proteome</keyword>
<organism evidence="2 3">
    <name type="scientific">Oldenlandia corymbosa var. corymbosa</name>
    <dbReference type="NCBI Taxonomy" id="529605"/>
    <lineage>
        <taxon>Eukaryota</taxon>
        <taxon>Viridiplantae</taxon>
        <taxon>Streptophyta</taxon>
        <taxon>Embryophyta</taxon>
        <taxon>Tracheophyta</taxon>
        <taxon>Spermatophyta</taxon>
        <taxon>Magnoliopsida</taxon>
        <taxon>eudicotyledons</taxon>
        <taxon>Gunneridae</taxon>
        <taxon>Pentapetalae</taxon>
        <taxon>asterids</taxon>
        <taxon>lamiids</taxon>
        <taxon>Gentianales</taxon>
        <taxon>Rubiaceae</taxon>
        <taxon>Rubioideae</taxon>
        <taxon>Spermacoceae</taxon>
        <taxon>Hedyotis-Oldenlandia complex</taxon>
        <taxon>Oldenlandia</taxon>
    </lineage>
</organism>
<gene>
    <name evidence="2" type="ORF">OLC1_LOCUS23919</name>
</gene>
<dbReference type="InterPro" id="IPR055411">
    <property type="entry name" value="LRR_FXL15/At3g58940/PEG3-like"/>
</dbReference>
<dbReference type="InterPro" id="IPR050232">
    <property type="entry name" value="FBL13/AtMIF1-like"/>
</dbReference>
<evidence type="ECO:0000313" key="2">
    <source>
        <dbReference type="EMBL" id="CAI9117934.1"/>
    </source>
</evidence>
<dbReference type="Proteomes" id="UP001161247">
    <property type="component" value="Chromosome 9"/>
</dbReference>
<dbReference type="SUPFAM" id="SSF81383">
    <property type="entry name" value="F-box domain"/>
    <property type="match status" value="1"/>
</dbReference>
<accession>A0AAV1EE22</accession>
<dbReference type="InterPro" id="IPR053781">
    <property type="entry name" value="F-box_AtFBL13-like"/>
</dbReference>
<dbReference type="EMBL" id="OX459126">
    <property type="protein sequence ID" value="CAI9117934.1"/>
    <property type="molecule type" value="Genomic_DNA"/>
</dbReference>